<name>A0A841LZH6_9HYPH</name>
<protein>
    <submittedName>
        <fullName evidence="1">Uncharacterized protein</fullName>
    </submittedName>
</protein>
<proteinExistence type="predicted"/>
<dbReference type="RefSeq" id="WP_184224309.1">
    <property type="nucleotide sequence ID" value="NZ_JACIIU010000019.1"/>
</dbReference>
<dbReference type="Proteomes" id="UP000555393">
    <property type="component" value="Unassembled WGS sequence"/>
</dbReference>
<sequence length="88" mass="9991">MVQTFSTDAQDVLSCLLTLSGWQQFMAQAKSEGTAEHFYLWPNLKIILKHPHIALETYLSVQQSDGKITIAEANRIMKKILKMQPKDA</sequence>
<reference evidence="1 2" key="1">
    <citation type="submission" date="2020-08" db="EMBL/GenBank/DDBJ databases">
        <title>Genomic Encyclopedia of Type Strains, Phase IV (KMG-IV): sequencing the most valuable type-strain genomes for metagenomic binning, comparative biology and taxonomic classification.</title>
        <authorList>
            <person name="Goeker M."/>
        </authorList>
    </citation>
    <scope>NUCLEOTIDE SEQUENCE [LARGE SCALE GENOMIC DNA]</scope>
    <source>
        <strain evidence="1 2">DSM 22336</strain>
    </source>
</reference>
<dbReference type="AlphaFoldDB" id="A0A841LZH6"/>
<evidence type="ECO:0000313" key="1">
    <source>
        <dbReference type="EMBL" id="MBB6262230.1"/>
    </source>
</evidence>
<gene>
    <name evidence="1" type="ORF">FHS77_002802</name>
</gene>
<dbReference type="EMBL" id="JACIIU010000019">
    <property type="protein sequence ID" value="MBB6262230.1"/>
    <property type="molecule type" value="Genomic_DNA"/>
</dbReference>
<evidence type="ECO:0000313" key="2">
    <source>
        <dbReference type="Proteomes" id="UP000555393"/>
    </source>
</evidence>
<comment type="caution">
    <text evidence="1">The sequence shown here is derived from an EMBL/GenBank/DDBJ whole genome shotgun (WGS) entry which is preliminary data.</text>
</comment>
<organism evidence="1 2">
    <name type="scientific">Paenochrobactrum gallinarii</name>
    <dbReference type="NCBI Taxonomy" id="643673"/>
    <lineage>
        <taxon>Bacteria</taxon>
        <taxon>Pseudomonadati</taxon>
        <taxon>Pseudomonadota</taxon>
        <taxon>Alphaproteobacteria</taxon>
        <taxon>Hyphomicrobiales</taxon>
        <taxon>Brucellaceae</taxon>
        <taxon>Paenochrobactrum</taxon>
    </lineage>
</organism>
<keyword evidence="2" id="KW-1185">Reference proteome</keyword>
<accession>A0A841LZH6</accession>